<evidence type="ECO:0000259" key="6">
    <source>
        <dbReference type="PROSITE" id="PS50949"/>
    </source>
</evidence>
<dbReference type="PANTHER" id="PTHR46577:SF1">
    <property type="entry name" value="HTH-TYPE TRANSCRIPTIONAL REGULATORY PROTEIN GABR"/>
    <property type="match status" value="1"/>
</dbReference>
<dbReference type="GO" id="GO:0003677">
    <property type="term" value="F:DNA binding"/>
    <property type="evidence" value="ECO:0007669"/>
    <property type="project" value="UniProtKB-KW"/>
</dbReference>
<accession>A0A8J3SK29</accession>
<evidence type="ECO:0000313" key="8">
    <source>
        <dbReference type="Proteomes" id="UP000619788"/>
    </source>
</evidence>
<dbReference type="InterPro" id="IPR015424">
    <property type="entry name" value="PyrdxlP-dep_Trfase"/>
</dbReference>
<dbReference type="Pfam" id="PF00392">
    <property type="entry name" value="GntR"/>
    <property type="match status" value="1"/>
</dbReference>
<dbReference type="EMBL" id="BOOJ01000043">
    <property type="protein sequence ID" value="GIH94530.1"/>
    <property type="molecule type" value="Genomic_DNA"/>
</dbReference>
<dbReference type="AlphaFoldDB" id="A0A8J3SK29"/>
<name>A0A8J3SK29_9ACTN</name>
<keyword evidence="4" id="KW-0238">DNA-binding</keyword>
<evidence type="ECO:0000256" key="3">
    <source>
        <dbReference type="ARBA" id="ARBA00023015"/>
    </source>
</evidence>
<evidence type="ECO:0000256" key="1">
    <source>
        <dbReference type="ARBA" id="ARBA00005384"/>
    </source>
</evidence>
<evidence type="ECO:0000256" key="2">
    <source>
        <dbReference type="ARBA" id="ARBA00022898"/>
    </source>
</evidence>
<keyword evidence="5" id="KW-0804">Transcription</keyword>
<dbReference type="PANTHER" id="PTHR46577">
    <property type="entry name" value="HTH-TYPE TRANSCRIPTIONAL REGULATORY PROTEIN GABR"/>
    <property type="match status" value="1"/>
</dbReference>
<dbReference type="SMART" id="SM00345">
    <property type="entry name" value="HTH_GNTR"/>
    <property type="match status" value="1"/>
</dbReference>
<comment type="similarity">
    <text evidence="1">In the C-terminal section; belongs to the class-I pyridoxal-phosphate-dependent aminotransferase family.</text>
</comment>
<keyword evidence="8" id="KW-1185">Reference proteome</keyword>
<reference evidence="7 8" key="1">
    <citation type="submission" date="2021-01" db="EMBL/GenBank/DDBJ databases">
        <title>Whole genome shotgun sequence of Planobispora siamensis NBRC 107568.</title>
        <authorList>
            <person name="Komaki H."/>
            <person name="Tamura T."/>
        </authorList>
    </citation>
    <scope>NUCLEOTIDE SEQUENCE [LARGE SCALE GENOMIC DNA]</scope>
    <source>
        <strain evidence="7 8">NBRC 107568</strain>
    </source>
</reference>
<dbReference type="PROSITE" id="PS50949">
    <property type="entry name" value="HTH_GNTR"/>
    <property type="match status" value="1"/>
</dbReference>
<comment type="caution">
    <text evidence="7">The sequence shown here is derived from an EMBL/GenBank/DDBJ whole genome shotgun (WGS) entry which is preliminary data.</text>
</comment>
<protein>
    <submittedName>
        <fullName evidence="7">GntR family transcriptional regulator</fullName>
    </submittedName>
</protein>
<dbReference type="InterPro" id="IPR004839">
    <property type="entry name" value="Aminotransferase_I/II_large"/>
</dbReference>
<dbReference type="RefSeq" id="WP_204066660.1">
    <property type="nucleotide sequence ID" value="NZ_BOOJ01000043.1"/>
</dbReference>
<sequence length="477" mass="51084">MRTNLDELTVRLGRWSSGRGPLYLLLAMRIRALIDDGELSPGSPLPPERVLARRLAVGRGTVVAAYDQLQQEGKVVRRQGSGTRVAAAALPATRTPTGTVANPLLLHLLDLPDDVVLLSCVAPDEPPPALAEAYTEAVADLAKIRHDIGYHPAGHPVLREALAAYYRARGVPTSPGEILVTNGAQQALTLLASVFLSPGDTVLTEVPTYPGALEPFREAAARFRTASDAAEFGAALAERPALGYLIPTGHNPTGSIMPTLVRRHLAGLAAEHDVPVIDDEVPAELCFSGEPPAPLCAFHPGEQLITVGSLSKIVWGGLRVGWIRAAPPVISRLARLRAIHDLGGDVLSQLAATRLLARIGELRRERTAVLRRRHDHLLAELARALPAWRVEPALGGQTVWVRLPHGDADAFAQVALRHRVAIPPGRSFDPSGGHGGFLRLPFLFPEPELTAAVELLAAAWHEYDGSGRSRALQPLVL</sequence>
<evidence type="ECO:0000256" key="4">
    <source>
        <dbReference type="ARBA" id="ARBA00023125"/>
    </source>
</evidence>
<dbReference type="CDD" id="cd07377">
    <property type="entry name" value="WHTH_GntR"/>
    <property type="match status" value="1"/>
</dbReference>
<dbReference type="InterPro" id="IPR036390">
    <property type="entry name" value="WH_DNA-bd_sf"/>
</dbReference>
<dbReference type="SUPFAM" id="SSF53383">
    <property type="entry name" value="PLP-dependent transferases"/>
    <property type="match status" value="1"/>
</dbReference>
<dbReference type="Gene3D" id="3.40.640.10">
    <property type="entry name" value="Type I PLP-dependent aspartate aminotransferase-like (Major domain)"/>
    <property type="match status" value="1"/>
</dbReference>
<dbReference type="InterPro" id="IPR015421">
    <property type="entry name" value="PyrdxlP-dep_Trfase_major"/>
</dbReference>
<evidence type="ECO:0000313" key="7">
    <source>
        <dbReference type="EMBL" id="GIH94530.1"/>
    </source>
</evidence>
<dbReference type="Gene3D" id="1.10.10.10">
    <property type="entry name" value="Winged helix-like DNA-binding domain superfamily/Winged helix DNA-binding domain"/>
    <property type="match status" value="1"/>
</dbReference>
<dbReference type="GO" id="GO:0030170">
    <property type="term" value="F:pyridoxal phosphate binding"/>
    <property type="evidence" value="ECO:0007669"/>
    <property type="project" value="InterPro"/>
</dbReference>
<gene>
    <name evidence="7" type="ORF">Psi01_51600</name>
</gene>
<organism evidence="7 8">
    <name type="scientific">Planobispora siamensis</name>
    <dbReference type="NCBI Taxonomy" id="936338"/>
    <lineage>
        <taxon>Bacteria</taxon>
        <taxon>Bacillati</taxon>
        <taxon>Actinomycetota</taxon>
        <taxon>Actinomycetes</taxon>
        <taxon>Streptosporangiales</taxon>
        <taxon>Streptosporangiaceae</taxon>
        <taxon>Planobispora</taxon>
    </lineage>
</organism>
<proteinExistence type="inferred from homology"/>
<dbReference type="Pfam" id="PF00155">
    <property type="entry name" value="Aminotran_1_2"/>
    <property type="match status" value="1"/>
</dbReference>
<keyword evidence="2" id="KW-0663">Pyridoxal phosphate</keyword>
<feature type="domain" description="HTH gntR-type" evidence="6">
    <location>
        <begin position="20"/>
        <end position="88"/>
    </location>
</feature>
<dbReference type="GO" id="GO:0003700">
    <property type="term" value="F:DNA-binding transcription factor activity"/>
    <property type="evidence" value="ECO:0007669"/>
    <property type="project" value="InterPro"/>
</dbReference>
<evidence type="ECO:0000256" key="5">
    <source>
        <dbReference type="ARBA" id="ARBA00023163"/>
    </source>
</evidence>
<dbReference type="InterPro" id="IPR000524">
    <property type="entry name" value="Tscrpt_reg_HTH_GntR"/>
</dbReference>
<dbReference type="InterPro" id="IPR051446">
    <property type="entry name" value="HTH_trans_reg/aminotransferase"/>
</dbReference>
<dbReference type="InterPro" id="IPR036388">
    <property type="entry name" value="WH-like_DNA-bd_sf"/>
</dbReference>
<dbReference type="Proteomes" id="UP000619788">
    <property type="component" value="Unassembled WGS sequence"/>
</dbReference>
<dbReference type="CDD" id="cd00609">
    <property type="entry name" value="AAT_like"/>
    <property type="match status" value="1"/>
</dbReference>
<dbReference type="SUPFAM" id="SSF46785">
    <property type="entry name" value="Winged helix' DNA-binding domain"/>
    <property type="match status" value="1"/>
</dbReference>
<keyword evidence="3" id="KW-0805">Transcription regulation</keyword>